<dbReference type="SMART" id="SM00388">
    <property type="entry name" value="HisKA"/>
    <property type="match status" value="1"/>
</dbReference>
<dbReference type="InterPro" id="IPR036890">
    <property type="entry name" value="HATPase_C_sf"/>
</dbReference>
<proteinExistence type="predicted"/>
<dbReference type="Pfam" id="PF00512">
    <property type="entry name" value="HisKA"/>
    <property type="match status" value="1"/>
</dbReference>
<evidence type="ECO:0000256" key="7">
    <source>
        <dbReference type="SAM" id="Phobius"/>
    </source>
</evidence>
<reference evidence="9" key="2">
    <citation type="submission" date="2020-09" db="EMBL/GenBank/DDBJ databases">
        <authorList>
            <person name="Sun Q."/>
            <person name="Zhou Y."/>
        </authorList>
    </citation>
    <scope>NUCLEOTIDE SEQUENCE</scope>
    <source>
        <strain evidence="9">CGMCC 1.12919</strain>
    </source>
</reference>
<dbReference type="Gene3D" id="1.10.287.130">
    <property type="match status" value="1"/>
</dbReference>
<dbReference type="InterPro" id="IPR005467">
    <property type="entry name" value="His_kinase_dom"/>
</dbReference>
<dbReference type="Pfam" id="PF12860">
    <property type="entry name" value="PAS_7"/>
    <property type="match status" value="2"/>
</dbReference>
<organism evidence="9 10">
    <name type="scientific">Chelatococcus reniformis</name>
    <dbReference type="NCBI Taxonomy" id="1494448"/>
    <lineage>
        <taxon>Bacteria</taxon>
        <taxon>Pseudomonadati</taxon>
        <taxon>Pseudomonadota</taxon>
        <taxon>Alphaproteobacteria</taxon>
        <taxon>Hyphomicrobiales</taxon>
        <taxon>Chelatococcaceae</taxon>
        <taxon>Chelatococcus</taxon>
    </lineage>
</organism>
<dbReference type="InterPro" id="IPR050736">
    <property type="entry name" value="Sensor_HK_Regulatory"/>
</dbReference>
<dbReference type="SUPFAM" id="SSF47384">
    <property type="entry name" value="Homodimeric domain of signal transducing histidine kinase"/>
    <property type="match status" value="1"/>
</dbReference>
<dbReference type="InterPro" id="IPR035965">
    <property type="entry name" value="PAS-like_dom_sf"/>
</dbReference>
<dbReference type="InterPro" id="IPR036097">
    <property type="entry name" value="HisK_dim/P_sf"/>
</dbReference>
<evidence type="ECO:0000256" key="6">
    <source>
        <dbReference type="ARBA" id="ARBA00023012"/>
    </source>
</evidence>
<dbReference type="Gene3D" id="3.30.450.20">
    <property type="entry name" value="PAS domain"/>
    <property type="match status" value="1"/>
</dbReference>
<reference evidence="9" key="1">
    <citation type="journal article" date="2014" name="Int. J. Syst. Evol. Microbiol.">
        <title>Complete genome sequence of Corynebacterium casei LMG S-19264T (=DSM 44701T), isolated from a smear-ripened cheese.</title>
        <authorList>
            <consortium name="US DOE Joint Genome Institute (JGI-PGF)"/>
            <person name="Walter F."/>
            <person name="Albersmeier A."/>
            <person name="Kalinowski J."/>
            <person name="Ruckert C."/>
        </authorList>
    </citation>
    <scope>NUCLEOTIDE SEQUENCE</scope>
    <source>
        <strain evidence="9">CGMCC 1.12919</strain>
    </source>
</reference>
<keyword evidence="3" id="KW-0597">Phosphoprotein</keyword>
<evidence type="ECO:0000256" key="2">
    <source>
        <dbReference type="ARBA" id="ARBA00012438"/>
    </source>
</evidence>
<gene>
    <name evidence="9" type="primary">bdfA</name>
    <name evidence="9" type="ORF">GCM10010994_00600</name>
</gene>
<dbReference type="GO" id="GO:0000155">
    <property type="term" value="F:phosphorelay sensor kinase activity"/>
    <property type="evidence" value="ECO:0007669"/>
    <property type="project" value="InterPro"/>
</dbReference>
<sequence length="851" mass="92260">MAGSRVIMRAFVLSAALGVAALALYAWAPAGARPDLGDALASLRQSALSAGSATPGSLTGLLVPFDTARAGLLVLILGLVLCLGATVGLHVAARSRHRRRERQMRTQLERALFARDRGEAFLAGVPQVLITWNRPAAEPIVEGDTAIAAIDAQPRRILAFGSYLRSTDAQAVELAVERLKLAGEAFSLRLKTTTGRFIAADGRAVGGSALLRLSEISGDRAELVRTEELLGRVEAELGALRVMLDEIPQPVWVRDHAGQLSWWNAAYGRAIEAQDTAGAASGATELLDQGAREDSQRRREIGLPYVARVPAVLAGDRRMLDVVEVPGPAGSAGIATDVSELASLRDDLERQMDAHARTLDQLPTAVAIFDAAQHLVFHNSAYRLLWSLDQSFLDAAPTDGEILERLRAERRLPEEADFRQWKAGVLAAYLAVEAQDHWWYLPDGRTLRVVTNPNPQGGVTYLFDDVSERFQLESRYNGLIGVQGETLDTLREGVGVFGPDGRLRLTNPAFERLWKLPKGLVATEPHVDEIVERGRRVIADDEHWAQVREAVVGLHDSRRAATCRLGHGTGIGETGIVDCAMAPLPDGSTLLTFTDVTASARIERVLSERNEALLKASQLRDDFVHHVSYELRSPLTNIIGFVEMLSNGMSGPLNAKQRDYADHILRSSTALTAIIDDILDLASIDNGSMALNREPVDIRETIQAAARGVEDRLAEAAINLAIDVPDDIGRFAADGKRVRQILFNLLSNAIGFSRPQQTVSLKVRREADAVVFDVVDEGRGIPADIVDKVFNRFESHAADTRRRGVGLGLSIVRSFVELHGGQVTIASEMGRGTRVTCVFPTADLAVPAAAE</sequence>
<comment type="catalytic activity">
    <reaction evidence="1">
        <text>ATP + protein L-histidine = ADP + protein N-phospho-L-histidine.</text>
        <dbReference type="EC" id="2.7.13.3"/>
    </reaction>
</comment>
<dbReference type="PRINTS" id="PR00344">
    <property type="entry name" value="BCTRLSENSOR"/>
</dbReference>
<dbReference type="AlphaFoldDB" id="A0A916X7H0"/>
<evidence type="ECO:0000259" key="8">
    <source>
        <dbReference type="PROSITE" id="PS50109"/>
    </source>
</evidence>
<keyword evidence="7" id="KW-1133">Transmembrane helix</keyword>
<dbReference type="SUPFAM" id="SSF55874">
    <property type="entry name" value="ATPase domain of HSP90 chaperone/DNA topoisomerase II/histidine kinase"/>
    <property type="match status" value="1"/>
</dbReference>
<name>A0A916X7H0_9HYPH</name>
<dbReference type="SMART" id="SM00091">
    <property type="entry name" value="PAS"/>
    <property type="match status" value="3"/>
</dbReference>
<dbReference type="CDD" id="cd00082">
    <property type="entry name" value="HisKA"/>
    <property type="match status" value="1"/>
</dbReference>
<feature type="transmembrane region" description="Helical" evidence="7">
    <location>
        <begin position="70"/>
        <end position="93"/>
    </location>
</feature>
<evidence type="ECO:0000256" key="3">
    <source>
        <dbReference type="ARBA" id="ARBA00022553"/>
    </source>
</evidence>
<dbReference type="Gene3D" id="3.30.565.10">
    <property type="entry name" value="Histidine kinase-like ATPase, C-terminal domain"/>
    <property type="match status" value="1"/>
</dbReference>
<keyword evidence="10" id="KW-1185">Reference proteome</keyword>
<dbReference type="SUPFAM" id="SSF55785">
    <property type="entry name" value="PYP-like sensor domain (PAS domain)"/>
    <property type="match status" value="1"/>
</dbReference>
<dbReference type="InterPro" id="IPR003594">
    <property type="entry name" value="HATPase_dom"/>
</dbReference>
<dbReference type="SMART" id="SM00387">
    <property type="entry name" value="HATPase_c"/>
    <property type="match status" value="1"/>
</dbReference>
<evidence type="ECO:0000313" key="10">
    <source>
        <dbReference type="Proteomes" id="UP000637002"/>
    </source>
</evidence>
<dbReference type="Proteomes" id="UP000637002">
    <property type="component" value="Unassembled WGS sequence"/>
</dbReference>
<dbReference type="PROSITE" id="PS50109">
    <property type="entry name" value="HIS_KIN"/>
    <property type="match status" value="1"/>
</dbReference>
<evidence type="ECO:0000256" key="5">
    <source>
        <dbReference type="ARBA" id="ARBA00022777"/>
    </source>
</evidence>
<comment type="caution">
    <text evidence="9">The sequence shown here is derived from an EMBL/GenBank/DDBJ whole genome shotgun (WGS) entry which is preliminary data.</text>
</comment>
<keyword evidence="7" id="KW-0472">Membrane</keyword>
<dbReference type="Pfam" id="PF02518">
    <property type="entry name" value="HATPase_c"/>
    <property type="match status" value="1"/>
</dbReference>
<evidence type="ECO:0000256" key="1">
    <source>
        <dbReference type="ARBA" id="ARBA00000085"/>
    </source>
</evidence>
<dbReference type="InterPro" id="IPR003661">
    <property type="entry name" value="HisK_dim/P_dom"/>
</dbReference>
<dbReference type="RefSeq" id="WP_188607147.1">
    <property type="nucleotide sequence ID" value="NZ_BMGG01000001.1"/>
</dbReference>
<keyword evidence="4" id="KW-0808">Transferase</keyword>
<dbReference type="PANTHER" id="PTHR43711">
    <property type="entry name" value="TWO-COMPONENT HISTIDINE KINASE"/>
    <property type="match status" value="1"/>
</dbReference>
<dbReference type="EMBL" id="BMGG01000001">
    <property type="protein sequence ID" value="GGC45379.1"/>
    <property type="molecule type" value="Genomic_DNA"/>
</dbReference>
<feature type="domain" description="Histidine kinase" evidence="8">
    <location>
        <begin position="626"/>
        <end position="843"/>
    </location>
</feature>
<keyword evidence="6" id="KW-0902">Two-component regulatory system</keyword>
<dbReference type="InterPro" id="IPR000014">
    <property type="entry name" value="PAS"/>
</dbReference>
<keyword evidence="7" id="KW-0812">Transmembrane</keyword>
<dbReference type="EC" id="2.7.13.3" evidence="2"/>
<dbReference type="PANTHER" id="PTHR43711:SF1">
    <property type="entry name" value="HISTIDINE KINASE 1"/>
    <property type="match status" value="1"/>
</dbReference>
<evidence type="ECO:0000313" key="9">
    <source>
        <dbReference type="EMBL" id="GGC45379.1"/>
    </source>
</evidence>
<keyword evidence="5 9" id="KW-0418">Kinase</keyword>
<dbReference type="CDD" id="cd00075">
    <property type="entry name" value="HATPase"/>
    <property type="match status" value="1"/>
</dbReference>
<protein>
    <recommendedName>
        <fullName evidence="2">histidine kinase</fullName>
        <ecNumber evidence="2">2.7.13.3</ecNumber>
    </recommendedName>
</protein>
<dbReference type="InterPro" id="IPR004358">
    <property type="entry name" value="Sig_transdc_His_kin-like_C"/>
</dbReference>
<evidence type="ECO:0000256" key="4">
    <source>
        <dbReference type="ARBA" id="ARBA00022679"/>
    </source>
</evidence>
<accession>A0A916X7H0</accession>